<dbReference type="InterPro" id="IPR018389">
    <property type="entry name" value="DctP_fam"/>
</dbReference>
<feature type="signal peptide" evidence="2">
    <location>
        <begin position="1"/>
        <end position="24"/>
    </location>
</feature>
<dbReference type="InterPro" id="IPR038404">
    <property type="entry name" value="TRAP_DctP_sf"/>
</dbReference>
<dbReference type="EMBL" id="JBEWLZ010000002">
    <property type="protein sequence ID" value="MET1489059.1"/>
    <property type="molecule type" value="Genomic_DNA"/>
</dbReference>
<gene>
    <name evidence="3" type="ORF">ABVT11_04425</name>
</gene>
<reference evidence="3 4" key="1">
    <citation type="submission" date="2024-07" db="EMBL/GenBank/DDBJ databases">
        <title>Uliginosibacterium paludis KCTC:42655.</title>
        <authorList>
            <person name="Kim M.K."/>
        </authorList>
    </citation>
    <scope>NUCLEOTIDE SEQUENCE [LARGE SCALE GENOMIC DNA]</scope>
    <source>
        <strain evidence="3 4">KCTC 42655</strain>
    </source>
</reference>
<evidence type="ECO:0000256" key="1">
    <source>
        <dbReference type="ARBA" id="ARBA00022729"/>
    </source>
</evidence>
<dbReference type="Proteomes" id="UP001548590">
    <property type="component" value="Unassembled WGS sequence"/>
</dbReference>
<proteinExistence type="predicted"/>
<dbReference type="Pfam" id="PF03480">
    <property type="entry name" value="DctP"/>
    <property type="match status" value="1"/>
</dbReference>
<dbReference type="CDD" id="cd13669">
    <property type="entry name" value="PBP2_TRAP_TM0322_like"/>
    <property type="match status" value="1"/>
</dbReference>
<organism evidence="3 4">
    <name type="scientific">Uliginosibacterium paludis</name>
    <dbReference type="NCBI Taxonomy" id="1615952"/>
    <lineage>
        <taxon>Bacteria</taxon>
        <taxon>Pseudomonadati</taxon>
        <taxon>Pseudomonadota</taxon>
        <taxon>Betaproteobacteria</taxon>
        <taxon>Rhodocyclales</taxon>
        <taxon>Zoogloeaceae</taxon>
        <taxon>Uliginosibacterium</taxon>
    </lineage>
</organism>
<feature type="chain" id="PRO_5045728528" evidence="2">
    <location>
        <begin position="25"/>
        <end position="328"/>
    </location>
</feature>
<keyword evidence="1 2" id="KW-0732">Signal</keyword>
<keyword evidence="4" id="KW-1185">Reference proteome</keyword>
<dbReference type="Gene3D" id="3.40.190.170">
    <property type="entry name" value="Bacterial extracellular solute-binding protein, family 7"/>
    <property type="match status" value="1"/>
</dbReference>
<dbReference type="RefSeq" id="WP_345924187.1">
    <property type="nucleotide sequence ID" value="NZ_JBDIVF010000001.1"/>
</dbReference>
<dbReference type="InterPro" id="IPR004682">
    <property type="entry name" value="TRAP_DctP"/>
</dbReference>
<dbReference type="PANTHER" id="PTHR33376">
    <property type="match status" value="1"/>
</dbReference>
<accession>A0ABV2CMC5</accession>
<dbReference type="NCBIfam" id="NF037995">
    <property type="entry name" value="TRAP_S1"/>
    <property type="match status" value="1"/>
</dbReference>
<name>A0ABV2CMC5_9RHOO</name>
<comment type="caution">
    <text evidence="3">The sequence shown here is derived from an EMBL/GenBank/DDBJ whole genome shotgun (WGS) entry which is preliminary data.</text>
</comment>
<evidence type="ECO:0000313" key="4">
    <source>
        <dbReference type="Proteomes" id="UP001548590"/>
    </source>
</evidence>
<sequence length="328" mass="35519">MKRTLIASGLLAIAAALIPSLAQAASPAYTLNVSSSLTVDDPMFKGLNQFKEQVEARSGGRIAVKLFPSSQLGPDEDVLEQARSGAGVAVLVDGGRLAPFVKEFGILGAPYVVDSYDEMRKLVTSPLLETWNQKLRAASGHQILSFNWYQGERHLLTMKPVSKPADLAGVRMRTPGAPVWLETVRGLGATPTPMPWAEVYSALQMQAIDAAEAQHPATYGSRLFEVIKHVTKTHHIYLITGLVGSKAWFDKLPADLQTIVREESLKAGDTASKATNDSLANYEKLMREKGVKITEVDVAPFVASTAAVYDKLGYGELRKQVNATLGKK</sequence>
<dbReference type="PANTHER" id="PTHR33376:SF3">
    <property type="entry name" value="C4-DICARBOXYLATE-BINDING PROTEIN"/>
    <property type="match status" value="1"/>
</dbReference>
<evidence type="ECO:0000256" key="2">
    <source>
        <dbReference type="SAM" id="SignalP"/>
    </source>
</evidence>
<evidence type="ECO:0000313" key="3">
    <source>
        <dbReference type="EMBL" id="MET1489059.1"/>
    </source>
</evidence>
<protein>
    <submittedName>
        <fullName evidence="3">C4-dicarboxylate TRAP transporter substrate-binding protein</fullName>
    </submittedName>
</protein>
<dbReference type="PIRSF" id="PIRSF006470">
    <property type="entry name" value="DctB"/>
    <property type="match status" value="1"/>
</dbReference>